<accession>A0ABU9GE33</accession>
<protein>
    <submittedName>
        <fullName evidence="1">Glycosyltransferase family 4 protein</fullName>
        <ecNumber evidence="1">2.4.-.-</ecNumber>
    </submittedName>
</protein>
<proteinExistence type="predicted"/>
<dbReference type="GO" id="GO:0016757">
    <property type="term" value="F:glycosyltransferase activity"/>
    <property type="evidence" value="ECO:0007669"/>
    <property type="project" value="UniProtKB-KW"/>
</dbReference>
<name>A0ABU9GE33_COBMA</name>
<dbReference type="EMBL" id="JBAKAP010000006">
    <property type="protein sequence ID" value="MEL0616731.1"/>
    <property type="molecule type" value="Genomic_DNA"/>
</dbReference>
<gene>
    <name evidence="1" type="ORF">V6243_07775</name>
</gene>
<evidence type="ECO:0000313" key="2">
    <source>
        <dbReference type="Proteomes" id="UP001378242"/>
    </source>
</evidence>
<evidence type="ECO:0000313" key="1">
    <source>
        <dbReference type="EMBL" id="MEL0616731.1"/>
    </source>
</evidence>
<keyword evidence="1" id="KW-0328">Glycosyltransferase</keyword>
<dbReference type="RefSeq" id="WP_176493393.1">
    <property type="nucleotide sequence ID" value="NZ_JBAKAP010000006.1"/>
</dbReference>
<dbReference type="CDD" id="cd03801">
    <property type="entry name" value="GT4_PimA-like"/>
    <property type="match status" value="1"/>
</dbReference>
<dbReference type="SUPFAM" id="SSF53756">
    <property type="entry name" value="UDP-Glycosyltransferase/glycogen phosphorylase"/>
    <property type="match status" value="1"/>
</dbReference>
<comment type="caution">
    <text evidence="1">The sequence shown here is derived from an EMBL/GenBank/DDBJ whole genome shotgun (WGS) entry which is preliminary data.</text>
</comment>
<reference evidence="1 2" key="1">
    <citation type="submission" date="2024-02" db="EMBL/GenBank/DDBJ databases">
        <title>Bacteria isolated from the canopy kelp, Nereocystis luetkeana.</title>
        <authorList>
            <person name="Pfister C.A."/>
            <person name="Younker I.T."/>
            <person name="Light S.H."/>
        </authorList>
    </citation>
    <scope>NUCLEOTIDE SEQUENCE [LARGE SCALE GENOMIC DNA]</scope>
    <source>
        <strain evidence="1 2">TI.5.07</strain>
    </source>
</reference>
<organism evidence="1 2">
    <name type="scientific">Cobetia marina</name>
    <name type="common">Deleya marina</name>
    <dbReference type="NCBI Taxonomy" id="28258"/>
    <lineage>
        <taxon>Bacteria</taxon>
        <taxon>Pseudomonadati</taxon>
        <taxon>Pseudomonadota</taxon>
        <taxon>Gammaproteobacteria</taxon>
        <taxon>Oceanospirillales</taxon>
        <taxon>Halomonadaceae</taxon>
        <taxon>Cobetia</taxon>
    </lineage>
</organism>
<dbReference type="Proteomes" id="UP001378242">
    <property type="component" value="Unassembled WGS sequence"/>
</dbReference>
<dbReference type="EC" id="2.4.-.-" evidence="1"/>
<dbReference type="Gene3D" id="3.40.50.2000">
    <property type="entry name" value="Glycogen Phosphorylase B"/>
    <property type="match status" value="1"/>
</dbReference>
<dbReference type="Pfam" id="PF13692">
    <property type="entry name" value="Glyco_trans_1_4"/>
    <property type="match status" value="1"/>
</dbReference>
<keyword evidence="2" id="KW-1185">Reference proteome</keyword>
<sequence>MGSQPKIGHLVSLRNLGGVERHFSRFFTTMLEAGNDYHVLPMTDRIHPIVQEELSDHFWRIHSVKGPRGINLPRQIPWLRSTYQRKLLKSLTLEQLVIWNKYRNFPIALPNDVPIVHFERGSAWFIEPAPDIQRYVERWSGVICNSHASLRMLQLKLGLSEECPALVARNAMSLPQVTATHDGDVFRLGFAGRLTALKAPVVALETIRLLRETHANVELHIAGDGPLRPPLQALVTRWGLADVVTFHGAVKEMSEFYCTLDAFICPSWREPFGNVVQEALAHGVPTIVGNVDGLPEQVIAGENGAVLPTIRSIGELAEHDLAFVGPEVRVYSPDEDAIVAARVISPVAAAEVLDKWIASPELRCEMGRRARQILAERFDYPDYCSAVGDFLDRLARDDVGCA</sequence>
<keyword evidence="1" id="KW-0808">Transferase</keyword>
<dbReference type="PANTHER" id="PTHR12526">
    <property type="entry name" value="GLYCOSYLTRANSFERASE"/>
    <property type="match status" value="1"/>
</dbReference>